<dbReference type="PRINTS" id="PR00598">
    <property type="entry name" value="HTHMARR"/>
</dbReference>
<evidence type="ECO:0000313" key="6">
    <source>
        <dbReference type="Proteomes" id="UP000316778"/>
    </source>
</evidence>
<dbReference type="GO" id="GO:0003700">
    <property type="term" value="F:DNA-binding transcription factor activity"/>
    <property type="evidence" value="ECO:0007669"/>
    <property type="project" value="InterPro"/>
</dbReference>
<evidence type="ECO:0000256" key="1">
    <source>
        <dbReference type="ARBA" id="ARBA00023015"/>
    </source>
</evidence>
<dbReference type="PANTHER" id="PTHR42756:SF1">
    <property type="entry name" value="TRANSCRIPTIONAL REPRESSOR OF EMRAB OPERON"/>
    <property type="match status" value="1"/>
</dbReference>
<evidence type="ECO:0000256" key="3">
    <source>
        <dbReference type="ARBA" id="ARBA00023163"/>
    </source>
</evidence>
<keyword evidence="1" id="KW-0805">Transcription regulation</keyword>
<evidence type="ECO:0000256" key="2">
    <source>
        <dbReference type="ARBA" id="ARBA00023125"/>
    </source>
</evidence>
<accession>A0A562TCP4</accession>
<keyword evidence="2 5" id="KW-0238">DNA-binding</keyword>
<gene>
    <name evidence="5" type="ORF">LX66_0654</name>
</gene>
<dbReference type="PROSITE" id="PS50995">
    <property type="entry name" value="HTH_MARR_2"/>
    <property type="match status" value="1"/>
</dbReference>
<feature type="domain" description="HTH marR-type" evidence="4">
    <location>
        <begin position="2"/>
        <end position="137"/>
    </location>
</feature>
<dbReference type="Proteomes" id="UP000316778">
    <property type="component" value="Unassembled WGS sequence"/>
</dbReference>
<reference evidence="5 6" key="1">
    <citation type="journal article" date="2013" name="Stand. Genomic Sci.">
        <title>Genomic Encyclopedia of Type Strains, Phase I: The one thousand microbial genomes (KMG-I) project.</title>
        <authorList>
            <person name="Kyrpides N.C."/>
            <person name="Woyke T."/>
            <person name="Eisen J.A."/>
            <person name="Garrity G."/>
            <person name="Lilburn T.G."/>
            <person name="Beck B.J."/>
            <person name="Whitman W.B."/>
            <person name="Hugenholtz P."/>
            <person name="Klenk H.P."/>
        </authorList>
    </citation>
    <scope>NUCLEOTIDE SEQUENCE [LARGE SCALE GENOMIC DNA]</scope>
    <source>
        <strain evidence="5 6">DSM 13484</strain>
    </source>
</reference>
<dbReference type="OrthoDB" id="5419426at2"/>
<dbReference type="InterPro" id="IPR000835">
    <property type="entry name" value="HTH_MarR-typ"/>
</dbReference>
<name>A0A562TCP4_CHIJA</name>
<keyword evidence="6" id="KW-1185">Reference proteome</keyword>
<dbReference type="RefSeq" id="WP_145710444.1">
    <property type="nucleotide sequence ID" value="NZ_BAAAFY010000001.1"/>
</dbReference>
<dbReference type="EMBL" id="VLLG01000002">
    <property type="protein sequence ID" value="TWI91289.1"/>
    <property type="molecule type" value="Genomic_DNA"/>
</dbReference>
<sequence>MGNDIIHSIRDFNRFYTAILGVVNHHILESEYSLTEARVIYELHSAAALTARELKEMLQIDEGYLSRIITKFVKNGILRKKQVKSDKRAYLLELTAKGNKVFEAIDQQSDVQVAHLIEHLGKAEQKKLVELVTQVKALLTRE</sequence>
<proteinExistence type="predicted"/>
<dbReference type="AlphaFoldDB" id="A0A562TCP4"/>
<protein>
    <submittedName>
        <fullName evidence="5">DNA-binding MarR family transcriptional regulator</fullName>
    </submittedName>
</protein>
<keyword evidence="3" id="KW-0804">Transcription</keyword>
<dbReference type="SUPFAM" id="SSF46785">
    <property type="entry name" value="Winged helix' DNA-binding domain"/>
    <property type="match status" value="1"/>
</dbReference>
<dbReference type="GO" id="GO:0003677">
    <property type="term" value="F:DNA binding"/>
    <property type="evidence" value="ECO:0007669"/>
    <property type="project" value="UniProtKB-KW"/>
</dbReference>
<evidence type="ECO:0000313" key="5">
    <source>
        <dbReference type="EMBL" id="TWI91289.1"/>
    </source>
</evidence>
<comment type="caution">
    <text evidence="5">The sequence shown here is derived from an EMBL/GenBank/DDBJ whole genome shotgun (WGS) entry which is preliminary data.</text>
</comment>
<dbReference type="InterPro" id="IPR036388">
    <property type="entry name" value="WH-like_DNA-bd_sf"/>
</dbReference>
<dbReference type="SMART" id="SM00347">
    <property type="entry name" value="HTH_MARR"/>
    <property type="match status" value="1"/>
</dbReference>
<evidence type="ECO:0000259" key="4">
    <source>
        <dbReference type="PROSITE" id="PS50995"/>
    </source>
</evidence>
<organism evidence="5 6">
    <name type="scientific">Chitinophaga japonensis</name>
    <name type="common">Flexibacter japonensis</name>
    <dbReference type="NCBI Taxonomy" id="104662"/>
    <lineage>
        <taxon>Bacteria</taxon>
        <taxon>Pseudomonadati</taxon>
        <taxon>Bacteroidota</taxon>
        <taxon>Chitinophagia</taxon>
        <taxon>Chitinophagales</taxon>
        <taxon>Chitinophagaceae</taxon>
        <taxon>Chitinophaga</taxon>
    </lineage>
</organism>
<dbReference type="InterPro" id="IPR036390">
    <property type="entry name" value="WH_DNA-bd_sf"/>
</dbReference>
<dbReference type="PANTHER" id="PTHR42756">
    <property type="entry name" value="TRANSCRIPTIONAL REGULATOR, MARR"/>
    <property type="match status" value="1"/>
</dbReference>
<dbReference type="Gene3D" id="1.10.10.10">
    <property type="entry name" value="Winged helix-like DNA-binding domain superfamily/Winged helix DNA-binding domain"/>
    <property type="match status" value="1"/>
</dbReference>
<dbReference type="Pfam" id="PF01047">
    <property type="entry name" value="MarR"/>
    <property type="match status" value="1"/>
</dbReference>